<evidence type="ECO:0008006" key="10">
    <source>
        <dbReference type="Google" id="ProtNLM"/>
    </source>
</evidence>
<dbReference type="PATRIC" id="fig|1203610.3.peg.1419"/>
<evidence type="ECO:0000313" key="9">
    <source>
        <dbReference type="Proteomes" id="UP000033035"/>
    </source>
</evidence>
<dbReference type="InterPro" id="IPR033985">
    <property type="entry name" value="SusD-like_N"/>
</dbReference>
<dbReference type="HOGENOM" id="CLU_015553_0_3_10"/>
<keyword evidence="3" id="KW-0732">Signal</keyword>
<sequence>MNKIAKLSIFLFSACCISCSDFLDVEPLDSFTGEAVFSDPSLTEAYVNERYMGLRDYFGPESTVGLKYQASTRFICDESMSNFNWASAWSYNQGEVTPDQVGSYNVWKEYFTGIKDCNIFFENIELLQNQEELVNRLTGEVTFLRAYLYAELVNRYGGVPIITKTFGINDDMMVTRDSYEDCISFIVTELDKAASLLPVKQEDKNFGRATKGAALALKSRMLLYAASPQWNSSGDTQKWKAAADAAKAVIDLTDNSGSLAYELDPSYKDLFLTSKSKEIIFMRLYSSEYGHRFDWENSPNGFTGWSATCPLQDMVDSYEMEDGSMPTPDLYKTDEPWKGREPRFYHSILCDGQEFRGREIEFWTTSDPEGVNGVDTEYGPEGWNTSKTRYTIRKFMNEALTAAWVDKGTQPFIFSRLGEIYLNYAEAMFHLGDEATARKYVNLIRERAREGKDVLPDITSSGDELLKKIQHERKIELAFEEHRYYDVRRWKIAEQTENKVERRVHIVKDLATGKKTYSFVDVQERKFLPQHYLMPIPRSEIQKNPLLEQNPYYN</sequence>
<evidence type="ECO:0000313" key="8">
    <source>
        <dbReference type="EMBL" id="KKB58510.1"/>
    </source>
</evidence>
<evidence type="ECO:0000256" key="5">
    <source>
        <dbReference type="ARBA" id="ARBA00023237"/>
    </source>
</evidence>
<name>A0A0F5JLP8_9BACT</name>
<feature type="domain" description="SusD-like N-terminal" evidence="7">
    <location>
        <begin position="21"/>
        <end position="223"/>
    </location>
</feature>
<dbReference type="Pfam" id="PF14322">
    <property type="entry name" value="SusD-like_3"/>
    <property type="match status" value="1"/>
</dbReference>
<dbReference type="SUPFAM" id="SSF48452">
    <property type="entry name" value="TPR-like"/>
    <property type="match status" value="1"/>
</dbReference>
<evidence type="ECO:0000256" key="3">
    <source>
        <dbReference type="ARBA" id="ARBA00022729"/>
    </source>
</evidence>
<gene>
    <name evidence="8" type="ORF">HMPREF1536_01387</name>
</gene>
<proteinExistence type="inferred from homology"/>
<dbReference type="EMBL" id="AQHW01000009">
    <property type="protein sequence ID" value="KKB58510.1"/>
    <property type="molecule type" value="Genomic_DNA"/>
</dbReference>
<reference evidence="8 9" key="1">
    <citation type="submission" date="2013-04" db="EMBL/GenBank/DDBJ databases">
        <title>The Genome Sequence of Parabacteroides gordonii DSM 23371.</title>
        <authorList>
            <consortium name="The Broad Institute Genomics Platform"/>
            <person name="Earl A."/>
            <person name="Ward D."/>
            <person name="Feldgarden M."/>
            <person name="Gevers D."/>
            <person name="Martens E."/>
            <person name="Sakamoto M."/>
            <person name="Benno Y."/>
            <person name="Suzuki N."/>
            <person name="Matsunaga N."/>
            <person name="Koshihara K."/>
            <person name="Seki M."/>
            <person name="Komiya H."/>
            <person name="Walker B."/>
            <person name="Young S."/>
            <person name="Zeng Q."/>
            <person name="Gargeya S."/>
            <person name="Fitzgerald M."/>
            <person name="Haas B."/>
            <person name="Abouelleil A."/>
            <person name="Allen A.W."/>
            <person name="Alvarado L."/>
            <person name="Arachchi H.M."/>
            <person name="Berlin A.M."/>
            <person name="Chapman S.B."/>
            <person name="Gainer-Dewar J."/>
            <person name="Goldberg J."/>
            <person name="Griggs A."/>
            <person name="Gujja S."/>
            <person name="Hansen M."/>
            <person name="Howarth C."/>
            <person name="Imamovic A."/>
            <person name="Ireland A."/>
            <person name="Larimer J."/>
            <person name="McCowan C."/>
            <person name="Murphy C."/>
            <person name="Pearson M."/>
            <person name="Poon T.W."/>
            <person name="Priest M."/>
            <person name="Roberts A."/>
            <person name="Saif S."/>
            <person name="Shea T."/>
            <person name="Sisk P."/>
            <person name="Sykes S."/>
            <person name="Wortman J."/>
            <person name="Nusbaum C."/>
            <person name="Birren B."/>
        </authorList>
    </citation>
    <scope>NUCLEOTIDE SEQUENCE [LARGE SCALE GENOMIC DNA]</scope>
    <source>
        <strain evidence="8 9">MS-1</strain>
    </source>
</reference>
<dbReference type="GO" id="GO:0009279">
    <property type="term" value="C:cell outer membrane"/>
    <property type="evidence" value="ECO:0007669"/>
    <property type="project" value="UniProtKB-SubCell"/>
</dbReference>
<dbReference type="STRING" id="1203610.HMPREF1536_01387"/>
<evidence type="ECO:0000259" key="6">
    <source>
        <dbReference type="Pfam" id="PF07980"/>
    </source>
</evidence>
<dbReference type="InterPro" id="IPR011990">
    <property type="entry name" value="TPR-like_helical_dom_sf"/>
</dbReference>
<evidence type="ECO:0000256" key="2">
    <source>
        <dbReference type="ARBA" id="ARBA00006275"/>
    </source>
</evidence>
<dbReference type="CDD" id="cd08977">
    <property type="entry name" value="SusD"/>
    <property type="match status" value="1"/>
</dbReference>
<dbReference type="InterPro" id="IPR012944">
    <property type="entry name" value="SusD_RagB_dom"/>
</dbReference>
<comment type="caution">
    <text evidence="8">The sequence shown here is derived from an EMBL/GenBank/DDBJ whole genome shotgun (WGS) entry which is preliminary data.</text>
</comment>
<accession>A0A0F5JLP8</accession>
<dbReference type="AlphaFoldDB" id="A0A0F5JLP8"/>
<protein>
    <recommendedName>
        <fullName evidence="10">RagB/SusD domain-containing protein</fullName>
    </recommendedName>
</protein>
<dbReference type="RefSeq" id="WP_044191832.1">
    <property type="nucleotide sequence ID" value="NZ_AUAE01000012.1"/>
</dbReference>
<dbReference type="Pfam" id="PF07980">
    <property type="entry name" value="SusD_RagB"/>
    <property type="match status" value="1"/>
</dbReference>
<keyword evidence="9" id="KW-1185">Reference proteome</keyword>
<evidence type="ECO:0000256" key="1">
    <source>
        <dbReference type="ARBA" id="ARBA00004442"/>
    </source>
</evidence>
<dbReference type="Gene3D" id="1.25.40.390">
    <property type="match status" value="1"/>
</dbReference>
<feature type="domain" description="RagB/SusD" evidence="6">
    <location>
        <begin position="296"/>
        <end position="553"/>
    </location>
</feature>
<keyword evidence="5" id="KW-0998">Cell outer membrane</keyword>
<evidence type="ECO:0000259" key="7">
    <source>
        <dbReference type="Pfam" id="PF14322"/>
    </source>
</evidence>
<keyword evidence="4" id="KW-0472">Membrane</keyword>
<evidence type="ECO:0000256" key="4">
    <source>
        <dbReference type="ARBA" id="ARBA00023136"/>
    </source>
</evidence>
<organism evidence="8 9">
    <name type="scientific">Parabacteroides gordonii MS-1 = DSM 23371</name>
    <dbReference type="NCBI Taxonomy" id="1203610"/>
    <lineage>
        <taxon>Bacteria</taxon>
        <taxon>Pseudomonadati</taxon>
        <taxon>Bacteroidota</taxon>
        <taxon>Bacteroidia</taxon>
        <taxon>Bacteroidales</taxon>
        <taxon>Tannerellaceae</taxon>
        <taxon>Parabacteroides</taxon>
    </lineage>
</organism>
<comment type="subcellular location">
    <subcellularLocation>
        <location evidence="1">Cell outer membrane</location>
    </subcellularLocation>
</comment>
<dbReference type="Proteomes" id="UP000033035">
    <property type="component" value="Unassembled WGS sequence"/>
</dbReference>
<comment type="similarity">
    <text evidence="2">Belongs to the SusD family.</text>
</comment>